<feature type="compositionally biased region" description="Polar residues" evidence="1">
    <location>
        <begin position="382"/>
        <end position="393"/>
    </location>
</feature>
<feature type="compositionally biased region" description="Acidic residues" evidence="1">
    <location>
        <begin position="434"/>
        <end position="443"/>
    </location>
</feature>
<accession>A0A9P1GXM7</accession>
<evidence type="ECO:0000313" key="3">
    <source>
        <dbReference type="EMBL" id="CAI4212210.1"/>
    </source>
</evidence>
<gene>
    <name evidence="3" type="ORF">PPNO1_LOCUS1977</name>
</gene>
<proteinExistence type="predicted"/>
<keyword evidence="4" id="KW-1185">Reference proteome</keyword>
<evidence type="ECO:0000313" key="4">
    <source>
        <dbReference type="Proteomes" id="UP000838763"/>
    </source>
</evidence>
<feature type="compositionally biased region" description="Basic and acidic residues" evidence="1">
    <location>
        <begin position="532"/>
        <end position="541"/>
    </location>
</feature>
<dbReference type="Proteomes" id="UP000838763">
    <property type="component" value="Unassembled WGS sequence"/>
</dbReference>
<dbReference type="EMBL" id="CALLCH030000004">
    <property type="protein sequence ID" value="CAI4212210.1"/>
    <property type="molecule type" value="Genomic_DNA"/>
</dbReference>
<evidence type="ECO:0000259" key="2">
    <source>
        <dbReference type="Pfam" id="PF25909"/>
    </source>
</evidence>
<organism evidence="3 4">
    <name type="scientific">Parascedosporium putredinis</name>
    <dbReference type="NCBI Taxonomy" id="1442378"/>
    <lineage>
        <taxon>Eukaryota</taxon>
        <taxon>Fungi</taxon>
        <taxon>Dikarya</taxon>
        <taxon>Ascomycota</taxon>
        <taxon>Pezizomycotina</taxon>
        <taxon>Sordariomycetes</taxon>
        <taxon>Hypocreomycetidae</taxon>
        <taxon>Microascales</taxon>
        <taxon>Microascaceae</taxon>
        <taxon>Parascedosporium</taxon>
    </lineage>
</organism>
<dbReference type="AlphaFoldDB" id="A0A9P1GXM7"/>
<feature type="region of interest" description="Disordered" evidence="1">
    <location>
        <begin position="23"/>
        <end position="71"/>
    </location>
</feature>
<protein>
    <recommendedName>
        <fullName evidence="2">AHC1-like C2H2 zinc-finger domain-containing protein</fullName>
    </recommendedName>
</protein>
<feature type="region of interest" description="Disordered" evidence="1">
    <location>
        <begin position="136"/>
        <end position="184"/>
    </location>
</feature>
<feature type="compositionally biased region" description="Basic and acidic residues" evidence="1">
    <location>
        <begin position="31"/>
        <end position="40"/>
    </location>
</feature>
<feature type="domain" description="AHC1-like C2H2 zinc-finger" evidence="2">
    <location>
        <begin position="185"/>
        <end position="234"/>
    </location>
</feature>
<sequence>MIHSFPTPSVHLIHPTIATSGAGALVARPPLKRERDEPAHDLAPAAKRPKSSETEDATANDAKISDAEAAESRQEKVHDLIQFQFGLEILHKHDELRLIDQELAKHYAKWLIPDPMFDGMLPNWQSPYDMRNARVSAEGRTTRNSAGDVSVGSKQRPVRGNAGQKLQSLMGGYPAPKDKNGPCTLKRQSDGQIVKLVCLDCHRENFLSIQGFINHCRIAHRRDFKSHEEAAIHSGHPIESNDNAKTPAAAKPVVEEQPKQVISPVVPSATVVPPPPSGLVHPYAQTDMSRQEAFTNLQLRIQESLRLYKQGKHPNAVDIPVAAKPAASSGKLVPASDAPYLSRLMKARQFTGDLQQLVSDAKTDIFDDDLSSPGYDMDESETPTSASPVSTPQVLRMPAVTRPTSKIGPASMLPLATPTSRKPGEQPDVVIIRDDDDDMDMDADLSPNTSASNNAPSLVSDDGEYDESDDGSSESGASDNMEAESLSDVADIAMDDDAPRSLRHHGESGASAVQIRKENKKEVTLVSPVKNNNDRRGARNV</sequence>
<name>A0A9P1GXM7_9PEZI</name>
<feature type="compositionally biased region" description="Basic and acidic residues" evidence="1">
    <location>
        <begin position="497"/>
        <end position="507"/>
    </location>
</feature>
<dbReference type="InterPro" id="IPR058706">
    <property type="entry name" value="zf-C2H2_AHC1-like"/>
</dbReference>
<feature type="compositionally biased region" description="Acidic residues" evidence="1">
    <location>
        <begin position="368"/>
        <end position="381"/>
    </location>
</feature>
<feature type="compositionally biased region" description="Low complexity" evidence="1">
    <location>
        <begin position="444"/>
        <end position="457"/>
    </location>
</feature>
<feature type="compositionally biased region" description="Acidic residues" evidence="1">
    <location>
        <begin position="461"/>
        <end position="472"/>
    </location>
</feature>
<dbReference type="OrthoDB" id="5355528at2759"/>
<comment type="caution">
    <text evidence="3">The sequence shown here is derived from an EMBL/GenBank/DDBJ whole genome shotgun (WGS) entry which is preliminary data.</text>
</comment>
<feature type="region of interest" description="Disordered" evidence="1">
    <location>
        <begin position="368"/>
        <end position="541"/>
    </location>
</feature>
<reference evidence="3" key="1">
    <citation type="submission" date="2022-11" db="EMBL/GenBank/DDBJ databases">
        <authorList>
            <person name="Scott C."/>
            <person name="Bruce N."/>
        </authorList>
    </citation>
    <scope>NUCLEOTIDE SEQUENCE</scope>
</reference>
<evidence type="ECO:0000256" key="1">
    <source>
        <dbReference type="SAM" id="MobiDB-lite"/>
    </source>
</evidence>
<dbReference type="Pfam" id="PF25909">
    <property type="entry name" value="zf-C2H2_AHC1"/>
    <property type="match status" value="1"/>
</dbReference>